<dbReference type="AlphaFoldDB" id="A0A5K7Z5P0"/>
<organism evidence="2 3">
    <name type="scientific">Desulfosarcina widdelii</name>
    <dbReference type="NCBI Taxonomy" id="947919"/>
    <lineage>
        <taxon>Bacteria</taxon>
        <taxon>Pseudomonadati</taxon>
        <taxon>Thermodesulfobacteriota</taxon>
        <taxon>Desulfobacteria</taxon>
        <taxon>Desulfobacterales</taxon>
        <taxon>Desulfosarcinaceae</taxon>
        <taxon>Desulfosarcina</taxon>
    </lineage>
</organism>
<dbReference type="KEGG" id="dwd:DSCW_34420"/>
<dbReference type="InterPro" id="IPR036390">
    <property type="entry name" value="WH_DNA-bd_sf"/>
</dbReference>
<evidence type="ECO:0000313" key="3">
    <source>
        <dbReference type="Proteomes" id="UP000427769"/>
    </source>
</evidence>
<dbReference type="InterPro" id="IPR030489">
    <property type="entry name" value="TR_Rrf2-type_CS"/>
</dbReference>
<dbReference type="SUPFAM" id="SSF46785">
    <property type="entry name" value="Winged helix' DNA-binding domain"/>
    <property type="match status" value="1"/>
</dbReference>
<evidence type="ECO:0000256" key="1">
    <source>
        <dbReference type="ARBA" id="ARBA00023125"/>
    </source>
</evidence>
<keyword evidence="1" id="KW-0238">DNA-binding</keyword>
<sequence length="153" mass="17032">MLVTQKKQYALRAIFELAKQKGDQPVKSSAIAEAQSIPLRFLEVILGQLKRAGIVNSKRGFFGGYRLVQPPDRICVGDIFRLLDRQDGTQANLACSSRGSCPFRGSCVFLQVWDQAEQAMNSVYDQTTIQTLIDQEENQADVNSLLLQPTPVD</sequence>
<dbReference type="PANTHER" id="PTHR33221">
    <property type="entry name" value="WINGED HELIX-TURN-HELIX TRANSCRIPTIONAL REGULATOR, RRF2 FAMILY"/>
    <property type="match status" value="1"/>
</dbReference>
<accession>A0A5K7Z5P0</accession>
<dbReference type="PROSITE" id="PS51197">
    <property type="entry name" value="HTH_RRF2_2"/>
    <property type="match status" value="1"/>
</dbReference>
<dbReference type="Pfam" id="PF02082">
    <property type="entry name" value="Rrf2"/>
    <property type="match status" value="1"/>
</dbReference>
<proteinExistence type="predicted"/>
<dbReference type="PROSITE" id="PS01332">
    <property type="entry name" value="HTH_RRF2_1"/>
    <property type="match status" value="1"/>
</dbReference>
<dbReference type="EMBL" id="AP021875">
    <property type="protein sequence ID" value="BBO76025.1"/>
    <property type="molecule type" value="Genomic_DNA"/>
</dbReference>
<dbReference type="NCBIfam" id="TIGR00738">
    <property type="entry name" value="rrf2_super"/>
    <property type="match status" value="1"/>
</dbReference>
<dbReference type="RefSeq" id="WP_155304887.1">
    <property type="nucleotide sequence ID" value="NZ_AP021875.1"/>
</dbReference>
<dbReference type="InterPro" id="IPR036388">
    <property type="entry name" value="WH-like_DNA-bd_sf"/>
</dbReference>
<keyword evidence="3" id="KW-1185">Reference proteome</keyword>
<dbReference type="InterPro" id="IPR000944">
    <property type="entry name" value="Tscrpt_reg_Rrf2"/>
</dbReference>
<evidence type="ECO:0000313" key="2">
    <source>
        <dbReference type="EMBL" id="BBO76025.1"/>
    </source>
</evidence>
<dbReference type="Gene3D" id="1.10.10.10">
    <property type="entry name" value="Winged helix-like DNA-binding domain superfamily/Winged helix DNA-binding domain"/>
    <property type="match status" value="1"/>
</dbReference>
<protein>
    <submittedName>
        <fullName evidence="2">AsnC family transcriptional regulator</fullName>
    </submittedName>
</protein>
<dbReference type="GO" id="GO:0003700">
    <property type="term" value="F:DNA-binding transcription factor activity"/>
    <property type="evidence" value="ECO:0007669"/>
    <property type="project" value="TreeGrafter"/>
</dbReference>
<dbReference type="OrthoDB" id="9800519at2"/>
<dbReference type="GO" id="GO:0003677">
    <property type="term" value="F:DNA binding"/>
    <property type="evidence" value="ECO:0007669"/>
    <property type="project" value="UniProtKB-KW"/>
</dbReference>
<gene>
    <name evidence="2" type="ORF">DSCW_34420</name>
</gene>
<dbReference type="PANTHER" id="PTHR33221:SF5">
    <property type="entry name" value="HTH-TYPE TRANSCRIPTIONAL REGULATOR ISCR"/>
    <property type="match status" value="1"/>
</dbReference>
<name>A0A5K7Z5P0_9BACT</name>
<reference evidence="2 3" key="1">
    <citation type="submission" date="2019-11" db="EMBL/GenBank/DDBJ databases">
        <title>Comparative genomics of hydrocarbon-degrading Desulfosarcina strains.</title>
        <authorList>
            <person name="Watanabe M."/>
            <person name="Kojima H."/>
            <person name="Fukui M."/>
        </authorList>
    </citation>
    <scope>NUCLEOTIDE SEQUENCE [LARGE SCALE GENOMIC DNA]</scope>
    <source>
        <strain evidence="2 3">PP31</strain>
    </source>
</reference>
<dbReference type="Proteomes" id="UP000427769">
    <property type="component" value="Chromosome"/>
</dbReference>
<dbReference type="GO" id="GO:0005829">
    <property type="term" value="C:cytosol"/>
    <property type="evidence" value="ECO:0007669"/>
    <property type="project" value="TreeGrafter"/>
</dbReference>